<feature type="transmembrane region" description="Helical" evidence="1">
    <location>
        <begin position="50"/>
        <end position="70"/>
    </location>
</feature>
<evidence type="ECO:0000313" key="2">
    <source>
        <dbReference type="EMBL" id="GAT50973.1"/>
    </source>
</evidence>
<proteinExistence type="predicted"/>
<accession>A0ABQ0LIR5</accession>
<protein>
    <submittedName>
        <fullName evidence="2">Uncharacterized protein</fullName>
    </submittedName>
</protein>
<evidence type="ECO:0000256" key="1">
    <source>
        <dbReference type="SAM" id="Phobius"/>
    </source>
</evidence>
<keyword evidence="1" id="KW-0472">Membrane</keyword>
<evidence type="ECO:0000313" key="3">
    <source>
        <dbReference type="Proteomes" id="UP000815677"/>
    </source>
</evidence>
<organism evidence="2 3">
    <name type="scientific">Mycena chlorophos</name>
    <name type="common">Agaric fungus</name>
    <name type="synonym">Agaricus chlorophos</name>
    <dbReference type="NCBI Taxonomy" id="658473"/>
    <lineage>
        <taxon>Eukaryota</taxon>
        <taxon>Fungi</taxon>
        <taxon>Dikarya</taxon>
        <taxon>Basidiomycota</taxon>
        <taxon>Agaricomycotina</taxon>
        <taxon>Agaricomycetes</taxon>
        <taxon>Agaricomycetidae</taxon>
        <taxon>Agaricales</taxon>
        <taxon>Marasmiineae</taxon>
        <taxon>Mycenaceae</taxon>
        <taxon>Mycena</taxon>
    </lineage>
</organism>
<keyword evidence="1" id="KW-1133">Transmembrane helix</keyword>
<gene>
    <name evidence="2" type="ORF">MCHLO_08156</name>
</gene>
<dbReference type="EMBL" id="DF846776">
    <property type="protein sequence ID" value="GAT50973.1"/>
    <property type="molecule type" value="Genomic_DNA"/>
</dbReference>
<sequence>MGAVRLHGLSVAIRRSRSADLFGFRPDDDDSKDDPIRLNAPEAYQRPAGLFLRLAIIAFLLVGFSFYPGLPQALLHKYLHSERQVGSIHWQQTSSCHPRTKCGSITVPKHYFDEAAGTDLIGNDWDLVGFDPRGINMALPRVACFPYKSTINLFSANTILEKGFIVSSSNISGSDIRASIQAELVV</sequence>
<keyword evidence="1" id="KW-0812">Transmembrane</keyword>
<name>A0ABQ0LIR5_MYCCL</name>
<reference evidence="2" key="1">
    <citation type="submission" date="2014-09" db="EMBL/GenBank/DDBJ databases">
        <title>Genome sequence of the luminous mushroom Mycena chlorophos for searching fungal bioluminescence genes.</title>
        <authorList>
            <person name="Tanaka Y."/>
            <person name="Kasuga D."/>
            <person name="Oba Y."/>
            <person name="Hase S."/>
            <person name="Sato K."/>
            <person name="Oba Y."/>
            <person name="Sakakibara Y."/>
        </authorList>
    </citation>
    <scope>NUCLEOTIDE SEQUENCE</scope>
</reference>
<keyword evidence="3" id="KW-1185">Reference proteome</keyword>
<dbReference type="Proteomes" id="UP000815677">
    <property type="component" value="Unassembled WGS sequence"/>
</dbReference>